<proteinExistence type="inferred from homology"/>
<dbReference type="Gene3D" id="1.20.120.1200">
    <property type="entry name" value="NADH-ubiquinone/plastoquinone oxidoreductase chain 6, subunit NuoJ"/>
    <property type="match status" value="1"/>
</dbReference>
<dbReference type="GO" id="GO:0048038">
    <property type="term" value="F:quinone binding"/>
    <property type="evidence" value="ECO:0007669"/>
    <property type="project" value="UniProtKB-UniRule"/>
</dbReference>
<keyword evidence="2" id="KW-0472">Membrane</keyword>
<sequence length="151" mass="16378">MLGILIAAALCVTVRNLFHSAVFLAFTLIGIAMLYFFLQAEFIAAMQILLYVGAIMTLIVFAVMLTSRMGNPAVPQSFKNKKIVFLPLGLVGFILISAILKTPWETSEPQTAVNAVTLGKALMNQYVFPFEVVSLVLLVALIGAIVIARSE</sequence>
<dbReference type="InterPro" id="IPR001457">
    <property type="entry name" value="NADH_UbQ/plastoQ_OxRdtase_su6"/>
</dbReference>
<dbReference type="InterPro" id="IPR042106">
    <property type="entry name" value="Nuo/plastoQ_OxRdtase_6_NuoJ"/>
</dbReference>
<keyword evidence="2" id="KW-0812">Transmembrane</keyword>
<feature type="transmembrane region" description="Helical" evidence="2">
    <location>
        <begin position="44"/>
        <end position="63"/>
    </location>
</feature>
<comment type="function">
    <text evidence="2">NDH-1 shuttles electrons from NADH, via FMN and iron-sulfur (Fe-S) centers, to quinones in the respiratory chain. Couples the redox reaction to proton translocation (for every two electrons transferred, four hydrogen ions are translocated across the cytoplasmic membrane), and thus conserves the redox energy in a proton gradient.</text>
</comment>
<evidence type="ECO:0000256" key="1">
    <source>
        <dbReference type="ARBA" id="ARBA00005698"/>
    </source>
</evidence>
<dbReference type="Proteomes" id="UP000178187">
    <property type="component" value="Unassembled WGS sequence"/>
</dbReference>
<feature type="transmembrane region" description="Helical" evidence="2">
    <location>
        <begin position="83"/>
        <end position="100"/>
    </location>
</feature>
<gene>
    <name evidence="3" type="ORF">A3G33_09635</name>
</gene>
<accession>A0A1G1KX34</accession>
<evidence type="ECO:0000256" key="2">
    <source>
        <dbReference type="RuleBase" id="RU004429"/>
    </source>
</evidence>
<comment type="caution">
    <text evidence="2">Lacks conserved residue(s) required for the propagation of feature annotation.</text>
</comment>
<reference evidence="3 4" key="1">
    <citation type="journal article" date="2016" name="Nat. Commun.">
        <title>Thousands of microbial genomes shed light on interconnected biogeochemical processes in an aquifer system.</title>
        <authorList>
            <person name="Anantharaman K."/>
            <person name="Brown C.T."/>
            <person name="Hug L.A."/>
            <person name="Sharon I."/>
            <person name="Castelle C.J."/>
            <person name="Probst A.J."/>
            <person name="Thomas B.C."/>
            <person name="Singh A."/>
            <person name="Wilkins M.J."/>
            <person name="Karaoz U."/>
            <person name="Brodie E.L."/>
            <person name="Williams K.H."/>
            <person name="Hubbard S.S."/>
            <person name="Banfield J.F."/>
        </authorList>
    </citation>
    <scope>NUCLEOTIDE SEQUENCE [LARGE SCALE GENOMIC DNA]</scope>
</reference>
<organism evidence="3 4">
    <name type="scientific">Candidatus Danuiimicrobium aquiferis</name>
    <dbReference type="NCBI Taxonomy" id="1801832"/>
    <lineage>
        <taxon>Bacteria</taxon>
        <taxon>Pseudomonadati</taxon>
        <taxon>Candidatus Omnitrophota</taxon>
        <taxon>Candidatus Danuiimicrobium</taxon>
    </lineage>
</organism>
<dbReference type="PANTHER" id="PTHR33269:SF17">
    <property type="entry name" value="NADH-UBIQUINONE OXIDOREDUCTASE CHAIN 6"/>
    <property type="match status" value="1"/>
</dbReference>
<comment type="subcellular location">
    <subcellularLocation>
        <location evidence="2">Cell membrane</location>
        <topology evidence="2">Multi-pass membrane protein</topology>
    </subcellularLocation>
</comment>
<dbReference type="EMBL" id="MHFR01000042">
    <property type="protein sequence ID" value="OGW97490.1"/>
    <property type="molecule type" value="Genomic_DNA"/>
</dbReference>
<dbReference type="EC" id="7.1.1.-" evidence="2"/>
<protein>
    <recommendedName>
        <fullName evidence="2">NADH-quinone oxidoreductase subunit J</fullName>
        <ecNumber evidence="2">7.1.1.-</ecNumber>
    </recommendedName>
</protein>
<comment type="similarity">
    <text evidence="1 2">Belongs to the complex I subunit 6 family.</text>
</comment>
<evidence type="ECO:0000313" key="3">
    <source>
        <dbReference type="EMBL" id="OGW97490.1"/>
    </source>
</evidence>
<name>A0A1G1KX34_9BACT</name>
<comment type="catalytic activity">
    <reaction evidence="2">
        <text>a quinone + NADH + 5 H(+)(in) = a quinol + NAD(+) + 4 H(+)(out)</text>
        <dbReference type="Rhea" id="RHEA:57888"/>
        <dbReference type="ChEBI" id="CHEBI:15378"/>
        <dbReference type="ChEBI" id="CHEBI:24646"/>
        <dbReference type="ChEBI" id="CHEBI:57540"/>
        <dbReference type="ChEBI" id="CHEBI:57945"/>
        <dbReference type="ChEBI" id="CHEBI:132124"/>
    </reaction>
</comment>
<feature type="transmembrane region" description="Helical" evidence="2">
    <location>
        <begin position="21"/>
        <end position="38"/>
    </location>
</feature>
<comment type="caution">
    <text evidence="3">The sequence shown here is derived from an EMBL/GenBank/DDBJ whole genome shotgun (WGS) entry which is preliminary data.</text>
</comment>
<dbReference type="PANTHER" id="PTHR33269">
    <property type="entry name" value="NADH-UBIQUINONE OXIDOREDUCTASE CHAIN 6"/>
    <property type="match status" value="1"/>
</dbReference>
<dbReference type="Pfam" id="PF00499">
    <property type="entry name" value="Oxidored_q3"/>
    <property type="match status" value="1"/>
</dbReference>
<keyword evidence="2" id="KW-1133">Transmembrane helix</keyword>
<feature type="transmembrane region" description="Helical" evidence="2">
    <location>
        <begin position="126"/>
        <end position="148"/>
    </location>
</feature>
<evidence type="ECO:0000313" key="4">
    <source>
        <dbReference type="Proteomes" id="UP000178187"/>
    </source>
</evidence>
<keyword evidence="2" id="KW-0520">NAD</keyword>
<keyword evidence="2" id="KW-1003">Cell membrane</keyword>
<dbReference type="GO" id="GO:0005886">
    <property type="term" value="C:plasma membrane"/>
    <property type="evidence" value="ECO:0007669"/>
    <property type="project" value="UniProtKB-SubCell"/>
</dbReference>
<dbReference type="GO" id="GO:0008137">
    <property type="term" value="F:NADH dehydrogenase (ubiquinone) activity"/>
    <property type="evidence" value="ECO:0007669"/>
    <property type="project" value="UniProtKB-UniRule"/>
</dbReference>
<keyword evidence="2" id="KW-0874">Quinone</keyword>
<dbReference type="AlphaFoldDB" id="A0A1G1KX34"/>